<sequence>MSGYSRGVPAMGDVLRSVLVLGAVVVGLFLFGRLLTVTPDNPTSEVDWRTAASGVESRAGFVPLVPAEVPDRWRVTRAELIDDRWQLNVITEKDKYVGLSQRRGDAKALSALVEDRAPGAKPAGDVRIDGQSWQVGTGPKGAVTLSRLVGGDAVVVTGNAGRSVIEDYVASLEPFSS</sequence>
<dbReference type="InterPro" id="IPR025339">
    <property type="entry name" value="DUF4245"/>
</dbReference>
<proteinExistence type="predicted"/>
<feature type="transmembrane region" description="Helical" evidence="1">
    <location>
        <begin position="14"/>
        <end position="35"/>
    </location>
</feature>
<keyword evidence="1" id="KW-0812">Transmembrane</keyword>
<comment type="caution">
    <text evidence="2">The sequence shown here is derived from an EMBL/GenBank/DDBJ whole genome shotgun (WGS) entry which is preliminary data.</text>
</comment>
<evidence type="ECO:0000256" key="1">
    <source>
        <dbReference type="SAM" id="Phobius"/>
    </source>
</evidence>
<gene>
    <name evidence="2" type="ORF">IBG24_06135</name>
</gene>
<accession>A0A8I0EVG8</accession>
<evidence type="ECO:0000313" key="3">
    <source>
        <dbReference type="Proteomes" id="UP000620591"/>
    </source>
</evidence>
<dbReference type="AlphaFoldDB" id="A0A8I0EVG8"/>
<name>A0A8I0EVG8_9ACTN</name>
<organism evidence="2 3">
    <name type="scientific">Aeromicrobium senzhongii</name>
    <dbReference type="NCBI Taxonomy" id="2663859"/>
    <lineage>
        <taxon>Bacteria</taxon>
        <taxon>Bacillati</taxon>
        <taxon>Actinomycetota</taxon>
        <taxon>Actinomycetes</taxon>
        <taxon>Propionibacteriales</taxon>
        <taxon>Nocardioidaceae</taxon>
        <taxon>Aeromicrobium</taxon>
    </lineage>
</organism>
<protein>
    <submittedName>
        <fullName evidence="2">DUF4245 family protein</fullName>
    </submittedName>
</protein>
<dbReference type="EMBL" id="JACTVM010000001">
    <property type="protein sequence ID" value="MBC9225887.1"/>
    <property type="molecule type" value="Genomic_DNA"/>
</dbReference>
<evidence type="ECO:0000313" key="2">
    <source>
        <dbReference type="EMBL" id="MBC9225887.1"/>
    </source>
</evidence>
<keyword evidence="1" id="KW-0472">Membrane</keyword>
<keyword evidence="1" id="KW-1133">Transmembrane helix</keyword>
<reference evidence="2" key="1">
    <citation type="submission" date="2020-09" db="EMBL/GenBank/DDBJ databases">
        <title>Novel species in genus Aeromicrobium.</title>
        <authorList>
            <person name="Zhang G."/>
        </authorList>
    </citation>
    <scope>NUCLEOTIDE SEQUENCE</scope>
    <source>
        <strain evidence="2">Zg-636</strain>
    </source>
</reference>
<dbReference type="RefSeq" id="WP_187768915.1">
    <property type="nucleotide sequence ID" value="NZ_JACTVM010000001.1"/>
</dbReference>
<dbReference type="Pfam" id="PF14030">
    <property type="entry name" value="DUF4245"/>
    <property type="match status" value="1"/>
</dbReference>
<dbReference type="Proteomes" id="UP000620591">
    <property type="component" value="Unassembled WGS sequence"/>
</dbReference>